<evidence type="ECO:0000313" key="4">
    <source>
        <dbReference type="Proteomes" id="UP000550508"/>
    </source>
</evidence>
<organism evidence="3 4">
    <name type="scientific">Phyllobacterium pellucidum</name>
    <dbReference type="NCBI Taxonomy" id="2740464"/>
    <lineage>
        <taxon>Bacteria</taxon>
        <taxon>Pseudomonadati</taxon>
        <taxon>Pseudomonadota</taxon>
        <taxon>Alphaproteobacteria</taxon>
        <taxon>Hyphomicrobiales</taxon>
        <taxon>Phyllobacteriaceae</taxon>
        <taxon>Phyllobacterium</taxon>
    </lineage>
</organism>
<dbReference type="Pfam" id="PF00211">
    <property type="entry name" value="Guanylate_cyc"/>
    <property type="match status" value="1"/>
</dbReference>
<evidence type="ECO:0000313" key="3">
    <source>
        <dbReference type="EMBL" id="NTS33532.1"/>
    </source>
</evidence>
<keyword evidence="4" id="KW-1185">Reference proteome</keyword>
<protein>
    <submittedName>
        <fullName evidence="3">Adenylate/guanylate cyclase domain-containing protein</fullName>
    </submittedName>
</protein>
<feature type="transmembrane region" description="Helical" evidence="1">
    <location>
        <begin position="315"/>
        <end position="334"/>
    </location>
</feature>
<keyword evidence="1" id="KW-0472">Membrane</keyword>
<keyword evidence="1" id="KW-1133">Transmembrane helix</keyword>
<dbReference type="InterPro" id="IPR050697">
    <property type="entry name" value="Adenylyl/Guanylyl_Cyclase_3/4"/>
</dbReference>
<name>A0A849VU82_9HYPH</name>
<dbReference type="InterPro" id="IPR029787">
    <property type="entry name" value="Nucleotide_cyclase"/>
</dbReference>
<dbReference type="InterPro" id="IPR001054">
    <property type="entry name" value="A/G_cyclase"/>
</dbReference>
<comment type="caution">
    <text evidence="3">The sequence shown here is derived from an EMBL/GenBank/DDBJ whole genome shotgun (WGS) entry which is preliminary data.</text>
</comment>
<dbReference type="SMART" id="SM00044">
    <property type="entry name" value="CYCc"/>
    <property type="match status" value="1"/>
</dbReference>
<dbReference type="RefSeq" id="WP_174208437.1">
    <property type="nucleotide sequence ID" value="NZ_JABUMX010000006.1"/>
</dbReference>
<dbReference type="CDD" id="cd07302">
    <property type="entry name" value="CHD"/>
    <property type="match status" value="1"/>
</dbReference>
<dbReference type="Pfam" id="PF05226">
    <property type="entry name" value="CHASE2"/>
    <property type="match status" value="1"/>
</dbReference>
<evidence type="ECO:0000259" key="2">
    <source>
        <dbReference type="PROSITE" id="PS50125"/>
    </source>
</evidence>
<dbReference type="AlphaFoldDB" id="A0A849VU82"/>
<dbReference type="GO" id="GO:0035556">
    <property type="term" value="P:intracellular signal transduction"/>
    <property type="evidence" value="ECO:0007669"/>
    <property type="project" value="InterPro"/>
</dbReference>
<dbReference type="SUPFAM" id="SSF55073">
    <property type="entry name" value="Nucleotide cyclase"/>
    <property type="match status" value="1"/>
</dbReference>
<feature type="transmembrane region" description="Helical" evidence="1">
    <location>
        <begin position="367"/>
        <end position="388"/>
    </location>
</feature>
<dbReference type="GO" id="GO:0006171">
    <property type="term" value="P:cAMP biosynthetic process"/>
    <property type="evidence" value="ECO:0007669"/>
    <property type="project" value="TreeGrafter"/>
</dbReference>
<accession>A0A849VU82</accession>
<feature type="transmembrane region" description="Helical" evidence="1">
    <location>
        <begin position="341"/>
        <end position="361"/>
    </location>
</feature>
<dbReference type="PANTHER" id="PTHR43081">
    <property type="entry name" value="ADENYLATE CYCLASE, TERMINAL-DIFFERENTIATION SPECIFIC-RELATED"/>
    <property type="match status" value="1"/>
</dbReference>
<evidence type="ECO:0000256" key="1">
    <source>
        <dbReference type="SAM" id="Phobius"/>
    </source>
</evidence>
<dbReference type="PROSITE" id="PS50125">
    <property type="entry name" value="GUANYLATE_CYCLASE_2"/>
    <property type="match status" value="1"/>
</dbReference>
<reference evidence="3 4" key="1">
    <citation type="submission" date="2020-05" db="EMBL/GenBank/DDBJ databases">
        <authorList>
            <person name="Kim M.K."/>
        </authorList>
    </citation>
    <scope>NUCLEOTIDE SEQUENCE [LARGE SCALE GENOMIC DNA]</scope>
    <source>
        <strain evidence="3 4">BT25</strain>
    </source>
</reference>
<dbReference type="PANTHER" id="PTHR43081:SF20">
    <property type="entry name" value="TWO-COMPONENT RESPONSE REGULATOR"/>
    <property type="match status" value="1"/>
</dbReference>
<proteinExistence type="predicted"/>
<sequence length="631" mass="65963">MSGKALQTLIALVVAGIWGAGLGLAHLRGDMWFIDRVEATMTDLRTVIRGQKPAPDVVTIVAIDDEAVSQTGSYPPARAKLAELIDAIAALKPKVIGVDTLLIDPGPAEGDQRLVQSLAKAPVVLAAAAVFPQGQQRTQNDAADPLSGVPDAERFLLPLPAFGDVAATGVVNVSTDRNGTPRLVPMLFKSGGDIEASFPLRVVSIAKGVEPAVEPGRLLLGDEIIRTDIGQGLPLSFYGTRGSISTISAADVLAGKLSRESIENRIVVIGTTVTGGGDVFPTPFDPVLPGVEVVSTAITHLMSGGALIRDHTVRLVDAGFAAALPVILVSLLAWRRNAIGLIAALCVVLAWFALNLAAFFNGVWLSAAVPLVAAIPPALAFGATQLWIGRRRAQHFAEQSKLLQQVQAPGLGNWLARNPDFLAAPVRQDAAVVFVDLSGFTGLSETLGPNATRELLNGFYQLVDEEVAASSGSITSFMGDGAMILFGLPASRPDDALNAAHCCVGLCGRTRAWLDALPEAVSSRIGFKVGAHFGTIVASRLGSGTRQQITATGDTVNVASRLMEVAASNGAELALSEEILRAAGENADPFKSGVLRGPLETRIRGRAGSIAIWLWRGKASDSARGQIEISK</sequence>
<keyword evidence="1" id="KW-0812">Transmembrane</keyword>
<gene>
    <name evidence="3" type="ORF">HQ945_19935</name>
</gene>
<dbReference type="GO" id="GO:0004016">
    <property type="term" value="F:adenylate cyclase activity"/>
    <property type="evidence" value="ECO:0007669"/>
    <property type="project" value="UniProtKB-ARBA"/>
</dbReference>
<dbReference type="Gene3D" id="3.30.70.1230">
    <property type="entry name" value="Nucleotide cyclase"/>
    <property type="match status" value="1"/>
</dbReference>
<dbReference type="EMBL" id="JABUMX010000006">
    <property type="protein sequence ID" value="NTS33532.1"/>
    <property type="molecule type" value="Genomic_DNA"/>
</dbReference>
<dbReference type="Proteomes" id="UP000550508">
    <property type="component" value="Unassembled WGS sequence"/>
</dbReference>
<feature type="domain" description="Guanylate cyclase" evidence="2">
    <location>
        <begin position="431"/>
        <end position="563"/>
    </location>
</feature>
<dbReference type="InterPro" id="IPR007890">
    <property type="entry name" value="CHASE2"/>
</dbReference>
<dbReference type="SMART" id="SM01080">
    <property type="entry name" value="CHASE2"/>
    <property type="match status" value="1"/>
</dbReference>